<keyword evidence="1" id="KW-0812">Transmembrane</keyword>
<organism evidence="2 3">
    <name type="scientific">Kluyvera intermedia</name>
    <name type="common">Enterobacter intermedius</name>
    <dbReference type="NCBI Taxonomy" id="61648"/>
    <lineage>
        <taxon>Bacteria</taxon>
        <taxon>Pseudomonadati</taxon>
        <taxon>Pseudomonadota</taxon>
        <taxon>Gammaproteobacteria</taxon>
        <taxon>Enterobacterales</taxon>
        <taxon>Enterobacteriaceae</taxon>
        <taxon>Kluyvera</taxon>
    </lineage>
</organism>
<accession>A0ABX3UJC2</accession>
<evidence type="ECO:0000313" key="2">
    <source>
        <dbReference type="EMBL" id="ORJ51182.1"/>
    </source>
</evidence>
<evidence type="ECO:0000313" key="3">
    <source>
        <dbReference type="Proteomes" id="UP000192521"/>
    </source>
</evidence>
<feature type="transmembrane region" description="Helical" evidence="1">
    <location>
        <begin position="5"/>
        <end position="23"/>
    </location>
</feature>
<keyword evidence="3" id="KW-1185">Reference proteome</keyword>
<dbReference type="EMBL" id="MWPR01000007">
    <property type="protein sequence ID" value="ORJ51182.1"/>
    <property type="molecule type" value="Genomic_DNA"/>
</dbReference>
<comment type="caution">
    <text evidence="2">The sequence shown here is derived from an EMBL/GenBank/DDBJ whole genome shotgun (WGS) entry which is preliminary data.</text>
</comment>
<protein>
    <submittedName>
        <fullName evidence="2">Uncharacterized protein</fullName>
    </submittedName>
</protein>
<proteinExistence type="predicted"/>
<sequence length="81" mass="9422">MIYIIIFILSYTIAFLIAFYFISRNLHHASSSMREMGMGDREVREYYQMMKNPTYFALLQATLITGSFIGCIGSIIAYVFR</sequence>
<feature type="transmembrane region" description="Helical" evidence="1">
    <location>
        <begin position="55"/>
        <end position="80"/>
    </location>
</feature>
<evidence type="ECO:0000256" key="1">
    <source>
        <dbReference type="SAM" id="Phobius"/>
    </source>
</evidence>
<keyword evidence="1" id="KW-1133">Transmembrane helix</keyword>
<gene>
    <name evidence="2" type="ORF">B2M27_06985</name>
</gene>
<name>A0ABX3UJC2_KLUIN</name>
<dbReference type="Proteomes" id="UP000192521">
    <property type="component" value="Unassembled WGS sequence"/>
</dbReference>
<reference evidence="2 3" key="1">
    <citation type="submission" date="2017-02" db="EMBL/GenBank/DDBJ databases">
        <title>Draft genome sequence of a Kluyvera intermedia isolate from a patient with a pancreatic abscess.</title>
        <authorList>
            <person name="Thele R."/>
        </authorList>
    </citation>
    <scope>NUCLEOTIDE SEQUENCE [LARGE SCALE GENOMIC DNA]</scope>
    <source>
        <strain evidence="2 3">FOSA7093</strain>
    </source>
</reference>
<keyword evidence="1" id="KW-0472">Membrane</keyword>